<dbReference type="Proteomes" id="UP000199541">
    <property type="component" value="Unassembled WGS sequence"/>
</dbReference>
<dbReference type="RefSeq" id="WP_035839588.1">
    <property type="nucleotide sequence ID" value="NZ_BNAB01000001.1"/>
</dbReference>
<reference evidence="2" key="1">
    <citation type="journal article" date="2014" name="Int. J. Syst. Evol. Microbiol.">
        <title>Complete genome sequence of Corynebacterium casei LMG S-19264T (=DSM 44701T), isolated from a smear-ripened cheese.</title>
        <authorList>
            <consortium name="US DOE Joint Genome Institute (JGI-PGF)"/>
            <person name="Walter F."/>
            <person name="Albersmeier A."/>
            <person name="Kalinowski J."/>
            <person name="Ruckert C."/>
        </authorList>
    </citation>
    <scope>NUCLEOTIDE SEQUENCE</scope>
    <source>
        <strain evidence="2">CGMCC 1.10859</strain>
    </source>
</reference>
<comment type="caution">
    <text evidence="2">The sequence shown here is derived from an EMBL/GenBank/DDBJ whole genome shotgun (WGS) entry which is preliminary data.</text>
</comment>
<keyword evidence="4" id="KW-1185">Reference proteome</keyword>
<evidence type="ECO:0000313" key="2">
    <source>
        <dbReference type="EMBL" id="GHD99084.1"/>
    </source>
</evidence>
<evidence type="ECO:0000313" key="4">
    <source>
        <dbReference type="Proteomes" id="UP000199541"/>
    </source>
</evidence>
<dbReference type="AlphaFoldDB" id="A0AAN4UNK3"/>
<dbReference type="Proteomes" id="UP000634647">
    <property type="component" value="Unassembled WGS sequence"/>
</dbReference>
<dbReference type="Pfam" id="PF01814">
    <property type="entry name" value="Hemerythrin"/>
    <property type="match status" value="1"/>
</dbReference>
<accession>A0AAN4UNK3</accession>
<dbReference type="Gene3D" id="1.20.120.520">
    <property type="entry name" value="nmb1532 protein domain like"/>
    <property type="match status" value="1"/>
</dbReference>
<dbReference type="CDD" id="cd12108">
    <property type="entry name" value="Hr-like"/>
    <property type="match status" value="1"/>
</dbReference>
<organism evidence="2 5">
    <name type="scientific">Allgaiera indica</name>
    <dbReference type="NCBI Taxonomy" id="765699"/>
    <lineage>
        <taxon>Bacteria</taxon>
        <taxon>Pseudomonadati</taxon>
        <taxon>Pseudomonadota</taxon>
        <taxon>Alphaproteobacteria</taxon>
        <taxon>Rhodobacterales</taxon>
        <taxon>Paracoccaceae</taxon>
        <taxon>Allgaiera</taxon>
    </lineage>
</organism>
<dbReference type="PANTHER" id="PTHR35585:SF1">
    <property type="entry name" value="HHE DOMAIN PROTEIN (AFU_ORTHOLOGUE AFUA_4G00730)"/>
    <property type="match status" value="1"/>
</dbReference>
<protein>
    <submittedName>
        <fullName evidence="3">Hemerythrin HHE cation binding domain-containing protein</fullName>
    </submittedName>
</protein>
<sequence>MPDIYAEITADHDKHRELMARIADTEGASADRKAAWETFYYDIKSHAAAEEETFYSKLMEKTWGQDAARHSVQEHAELDDLLDALNEMDMSSSGWLNKFSKLQHDYTHHMDEEERDIFARAREVIDDDRAAQYGAAFRSRKVKEKGMVDAKADDQVEE</sequence>
<name>A0AAN4UNK3_9RHOB</name>
<evidence type="ECO:0000259" key="1">
    <source>
        <dbReference type="Pfam" id="PF01814"/>
    </source>
</evidence>
<feature type="domain" description="Hemerythrin-like" evidence="1">
    <location>
        <begin position="4"/>
        <end position="120"/>
    </location>
</feature>
<proteinExistence type="predicted"/>
<evidence type="ECO:0000313" key="3">
    <source>
        <dbReference type="EMBL" id="SDW00768.1"/>
    </source>
</evidence>
<dbReference type="InterPro" id="IPR012312">
    <property type="entry name" value="Hemerythrin-like"/>
</dbReference>
<dbReference type="PANTHER" id="PTHR35585">
    <property type="entry name" value="HHE DOMAIN PROTEIN (AFU_ORTHOLOGUE AFUA_4G00730)"/>
    <property type="match status" value="1"/>
</dbReference>
<reference evidence="3 4" key="2">
    <citation type="submission" date="2016-10" db="EMBL/GenBank/DDBJ databases">
        <authorList>
            <person name="Varghese N."/>
            <person name="Submissions S."/>
        </authorList>
    </citation>
    <scope>NUCLEOTIDE SEQUENCE [LARGE SCALE GENOMIC DNA]</scope>
    <source>
        <strain evidence="3 4">DSM 24802</strain>
    </source>
</reference>
<dbReference type="EMBL" id="BNAB01000001">
    <property type="protein sequence ID" value="GHD99084.1"/>
    <property type="molecule type" value="Genomic_DNA"/>
</dbReference>
<evidence type="ECO:0000313" key="5">
    <source>
        <dbReference type="Proteomes" id="UP000634647"/>
    </source>
</evidence>
<reference evidence="2" key="3">
    <citation type="submission" date="2023-06" db="EMBL/GenBank/DDBJ databases">
        <authorList>
            <person name="Sun Q."/>
            <person name="Zhou Y."/>
        </authorList>
    </citation>
    <scope>NUCLEOTIDE SEQUENCE</scope>
    <source>
        <strain evidence="2">CGMCC 1.10859</strain>
    </source>
</reference>
<dbReference type="EMBL" id="FNOB01000001">
    <property type="protein sequence ID" value="SDW00768.1"/>
    <property type="molecule type" value="Genomic_DNA"/>
</dbReference>
<gene>
    <name evidence="2" type="ORF">GCM10008024_05190</name>
    <name evidence="3" type="ORF">SAMN05444006_10129</name>
</gene>